<organism evidence="5 6">
    <name type="scientific">Blautia hansenii DSM 20583</name>
    <dbReference type="NCBI Taxonomy" id="537007"/>
    <lineage>
        <taxon>Bacteria</taxon>
        <taxon>Bacillati</taxon>
        <taxon>Bacillota</taxon>
        <taxon>Clostridia</taxon>
        <taxon>Lachnospirales</taxon>
        <taxon>Lachnospiraceae</taxon>
        <taxon>Blautia</taxon>
    </lineage>
</organism>
<feature type="domain" description="HTH gntR-type" evidence="4">
    <location>
        <begin position="34"/>
        <end position="102"/>
    </location>
</feature>
<dbReference type="InterPro" id="IPR000524">
    <property type="entry name" value="Tscrpt_reg_HTH_GntR"/>
</dbReference>
<evidence type="ECO:0000256" key="3">
    <source>
        <dbReference type="ARBA" id="ARBA00023163"/>
    </source>
</evidence>
<dbReference type="Pfam" id="PF00392">
    <property type="entry name" value="GntR"/>
    <property type="match status" value="1"/>
</dbReference>
<gene>
    <name evidence="5" type="ORF">BLAHAN_04577</name>
</gene>
<dbReference type="Gene3D" id="1.10.10.10">
    <property type="entry name" value="Winged helix-like DNA-binding domain superfamily/Winged helix DNA-binding domain"/>
    <property type="match status" value="1"/>
</dbReference>
<sequence length="261" mass="29682">MYGKDGEKMIPPVRIHGRKWDVEEWSMFKEIRDERAFNGILNQIIENIQNGSLKAGDALPAERTMAEIMGVSRPAVREALRALELLGIVKPVPGGGNYITEDLDTWLIEPLSILFKLNNGYLRQNQQFRAALEREAAILAARKCTPLDAAELWVILARLDAAEDEKIRGELDRELHKKIAKIADNPMVYSVLAAADQLTENIVSGTRDYIMKKNNSVREVDDQHHRLVKAIINGDAEQAERCMSEHMDTIERYMEEMQKKS</sequence>
<protein>
    <submittedName>
        <fullName evidence="5">FCD domain protein</fullName>
    </submittedName>
</protein>
<dbReference type="HOGENOM" id="CLU_017584_9_1_9"/>
<evidence type="ECO:0000256" key="1">
    <source>
        <dbReference type="ARBA" id="ARBA00023015"/>
    </source>
</evidence>
<evidence type="ECO:0000259" key="4">
    <source>
        <dbReference type="PROSITE" id="PS50949"/>
    </source>
</evidence>
<dbReference type="GO" id="GO:0003700">
    <property type="term" value="F:DNA-binding transcription factor activity"/>
    <property type="evidence" value="ECO:0007669"/>
    <property type="project" value="InterPro"/>
</dbReference>
<keyword evidence="2" id="KW-0238">DNA-binding</keyword>
<dbReference type="InterPro" id="IPR008920">
    <property type="entry name" value="TF_FadR/GntR_C"/>
</dbReference>
<dbReference type="SUPFAM" id="SSF48008">
    <property type="entry name" value="GntR ligand-binding domain-like"/>
    <property type="match status" value="1"/>
</dbReference>
<dbReference type="InterPro" id="IPR036388">
    <property type="entry name" value="WH-like_DNA-bd_sf"/>
</dbReference>
<dbReference type="eggNOG" id="COG2186">
    <property type="taxonomic scope" value="Bacteria"/>
</dbReference>
<dbReference type="InterPro" id="IPR036390">
    <property type="entry name" value="WH_DNA-bd_sf"/>
</dbReference>
<dbReference type="EMBL" id="ABYU02000011">
    <property type="protein sequence ID" value="EEX22359.1"/>
    <property type="molecule type" value="Genomic_DNA"/>
</dbReference>
<dbReference type="SMART" id="SM00895">
    <property type="entry name" value="FCD"/>
    <property type="match status" value="1"/>
</dbReference>
<dbReference type="STRING" id="537007.BLAHAN_04577"/>
<dbReference type="Gene3D" id="1.20.120.530">
    <property type="entry name" value="GntR ligand-binding domain-like"/>
    <property type="match status" value="1"/>
</dbReference>
<dbReference type="Proteomes" id="UP000003755">
    <property type="component" value="Unassembled WGS sequence"/>
</dbReference>
<keyword evidence="1" id="KW-0805">Transcription regulation</keyword>
<comment type="caution">
    <text evidence="5">The sequence shown here is derived from an EMBL/GenBank/DDBJ whole genome shotgun (WGS) entry which is preliminary data.</text>
</comment>
<evidence type="ECO:0000313" key="6">
    <source>
        <dbReference type="Proteomes" id="UP000003755"/>
    </source>
</evidence>
<dbReference type="SUPFAM" id="SSF46785">
    <property type="entry name" value="Winged helix' DNA-binding domain"/>
    <property type="match status" value="1"/>
</dbReference>
<reference evidence="5" key="1">
    <citation type="submission" date="2009-09" db="EMBL/GenBank/DDBJ databases">
        <authorList>
            <person name="Weinstock G."/>
            <person name="Sodergren E."/>
            <person name="Clifton S."/>
            <person name="Fulton L."/>
            <person name="Fulton B."/>
            <person name="Courtney L."/>
            <person name="Fronick C."/>
            <person name="Harrison M."/>
            <person name="Strong C."/>
            <person name="Farmer C."/>
            <person name="Delahaunty K."/>
            <person name="Markovic C."/>
            <person name="Hall O."/>
            <person name="Minx P."/>
            <person name="Tomlinson C."/>
            <person name="Mitreva M."/>
            <person name="Nelson J."/>
            <person name="Hou S."/>
            <person name="Wollam A."/>
            <person name="Pepin K.H."/>
            <person name="Johnson M."/>
            <person name="Bhonagiri V."/>
            <person name="Nash W.E."/>
            <person name="Warren W."/>
            <person name="Chinwalla A."/>
            <person name="Mardis E.R."/>
            <person name="Wilson R.K."/>
        </authorList>
    </citation>
    <scope>NUCLEOTIDE SEQUENCE [LARGE SCALE GENOMIC DNA]</scope>
    <source>
        <strain evidence="5">DSM 20583</strain>
    </source>
</reference>
<dbReference type="CDD" id="cd07377">
    <property type="entry name" value="WHTH_GntR"/>
    <property type="match status" value="1"/>
</dbReference>
<proteinExistence type="predicted"/>
<dbReference type="Pfam" id="PF07729">
    <property type="entry name" value="FCD"/>
    <property type="match status" value="1"/>
</dbReference>
<keyword evidence="3" id="KW-0804">Transcription</keyword>
<dbReference type="InterPro" id="IPR011711">
    <property type="entry name" value="GntR_C"/>
</dbReference>
<name>C9L5C7_BLAHA</name>
<dbReference type="SMART" id="SM00345">
    <property type="entry name" value="HTH_GNTR"/>
    <property type="match status" value="1"/>
</dbReference>
<evidence type="ECO:0000256" key="2">
    <source>
        <dbReference type="ARBA" id="ARBA00023125"/>
    </source>
</evidence>
<evidence type="ECO:0000313" key="5">
    <source>
        <dbReference type="EMBL" id="EEX22359.1"/>
    </source>
</evidence>
<dbReference type="PANTHER" id="PTHR43537:SF43">
    <property type="entry name" value="GNTR-FAMILY TRANSCRIPTIONAL REGULATOR"/>
    <property type="match status" value="1"/>
</dbReference>
<dbReference type="AlphaFoldDB" id="C9L5C7"/>
<dbReference type="PANTHER" id="PTHR43537">
    <property type="entry name" value="TRANSCRIPTIONAL REGULATOR, GNTR FAMILY"/>
    <property type="match status" value="1"/>
</dbReference>
<accession>C9L5C7</accession>
<keyword evidence="6" id="KW-1185">Reference proteome</keyword>
<dbReference type="PROSITE" id="PS50949">
    <property type="entry name" value="HTH_GNTR"/>
    <property type="match status" value="1"/>
</dbReference>
<dbReference type="PRINTS" id="PR00035">
    <property type="entry name" value="HTHGNTR"/>
</dbReference>
<dbReference type="GO" id="GO:0003677">
    <property type="term" value="F:DNA binding"/>
    <property type="evidence" value="ECO:0007669"/>
    <property type="project" value="UniProtKB-KW"/>
</dbReference>